<dbReference type="WBParaSite" id="BXY_0580500.1">
    <property type="protein sequence ID" value="BXY_0580500.1"/>
    <property type="gene ID" value="BXY_0580500"/>
</dbReference>
<reference evidence="3" key="2">
    <citation type="submission" date="2020-08" db="EMBL/GenBank/DDBJ databases">
        <authorList>
            <person name="Kikuchi T."/>
        </authorList>
    </citation>
    <scope>NUCLEOTIDE SEQUENCE</scope>
    <source>
        <strain evidence="2">Ka4C1</strain>
    </source>
</reference>
<evidence type="ECO:0000313" key="2">
    <source>
        <dbReference type="EMBL" id="CAD5213480.1"/>
    </source>
</evidence>
<evidence type="ECO:0000313" key="5">
    <source>
        <dbReference type="Proteomes" id="UP000659654"/>
    </source>
</evidence>
<keyword evidence="5" id="KW-1185">Reference proteome</keyword>
<evidence type="ECO:0000313" key="4">
    <source>
        <dbReference type="Proteomes" id="UP000095284"/>
    </source>
</evidence>
<feature type="transmembrane region" description="Helical" evidence="1">
    <location>
        <begin position="30"/>
        <end position="47"/>
    </location>
</feature>
<dbReference type="Proteomes" id="UP000095284">
    <property type="component" value="Unplaced"/>
</dbReference>
<accession>A0A1I7RYI8</accession>
<keyword evidence="1" id="KW-0472">Membrane</keyword>
<sequence length="134" mass="15240">MAYITESSEFSVPTPEITTVCPEEIHMINFWTYVAGCMIGGAIYLVLGTKFIELPMFPATEYVTDYHWALRRIYYELQEGKEPLLDKYTDMNLIAIELLKQNRFICKPTPIALPRVGNAGQMSQPGAEAKEKVQ</sequence>
<reference evidence="6" key="1">
    <citation type="submission" date="2016-11" db="UniProtKB">
        <authorList>
            <consortium name="WormBaseParasite"/>
        </authorList>
    </citation>
    <scope>IDENTIFICATION</scope>
</reference>
<keyword evidence="1" id="KW-1133">Transmembrane helix</keyword>
<dbReference type="Proteomes" id="UP000659654">
    <property type="component" value="Unassembled WGS sequence"/>
</dbReference>
<gene>
    <name evidence="2" type="ORF">BXYJ_LOCUS3051</name>
</gene>
<dbReference type="Proteomes" id="UP000582659">
    <property type="component" value="Unassembled WGS sequence"/>
</dbReference>
<proteinExistence type="predicted"/>
<evidence type="ECO:0000256" key="1">
    <source>
        <dbReference type="SAM" id="Phobius"/>
    </source>
</evidence>
<protein>
    <submittedName>
        <fullName evidence="2">(pine wood nematode) hypothetical protein</fullName>
    </submittedName>
</protein>
<evidence type="ECO:0000313" key="6">
    <source>
        <dbReference type="WBParaSite" id="BXY_0580500.1"/>
    </source>
</evidence>
<dbReference type="EMBL" id="CAJFDI010000002">
    <property type="protein sequence ID" value="CAD5213480.1"/>
    <property type="molecule type" value="Genomic_DNA"/>
</dbReference>
<dbReference type="OrthoDB" id="10439910at2759"/>
<keyword evidence="1" id="KW-0812">Transmembrane</keyword>
<organism evidence="4 6">
    <name type="scientific">Bursaphelenchus xylophilus</name>
    <name type="common">Pinewood nematode worm</name>
    <name type="synonym">Aphelenchoides xylophilus</name>
    <dbReference type="NCBI Taxonomy" id="6326"/>
    <lineage>
        <taxon>Eukaryota</taxon>
        <taxon>Metazoa</taxon>
        <taxon>Ecdysozoa</taxon>
        <taxon>Nematoda</taxon>
        <taxon>Chromadorea</taxon>
        <taxon>Rhabditida</taxon>
        <taxon>Tylenchina</taxon>
        <taxon>Tylenchomorpha</taxon>
        <taxon>Aphelenchoidea</taxon>
        <taxon>Aphelenchoididae</taxon>
        <taxon>Bursaphelenchus</taxon>
    </lineage>
</organism>
<dbReference type="EMBL" id="CAJFCV020000002">
    <property type="protein sequence ID" value="CAG9092638.1"/>
    <property type="molecule type" value="Genomic_DNA"/>
</dbReference>
<dbReference type="AlphaFoldDB" id="A0A1I7RYI8"/>
<evidence type="ECO:0000313" key="3">
    <source>
        <dbReference type="EMBL" id="CAG9092638.1"/>
    </source>
</evidence>
<name>A0A1I7RYI8_BURXY</name>